<name>A0A420IYZ2_9PEZI</name>
<proteinExistence type="predicted"/>
<dbReference type="EMBL" id="MCBQ01005287">
    <property type="protein sequence ID" value="RKF79735.1"/>
    <property type="molecule type" value="Genomic_DNA"/>
</dbReference>
<keyword evidence="3" id="KW-1185">Reference proteome</keyword>
<feature type="region of interest" description="Disordered" evidence="1">
    <location>
        <begin position="1"/>
        <end position="114"/>
    </location>
</feature>
<evidence type="ECO:0000256" key="1">
    <source>
        <dbReference type="SAM" id="MobiDB-lite"/>
    </source>
</evidence>
<dbReference type="Proteomes" id="UP000283383">
    <property type="component" value="Unassembled WGS sequence"/>
</dbReference>
<accession>A0A420IYZ2</accession>
<dbReference type="AlphaFoldDB" id="A0A420IYZ2"/>
<evidence type="ECO:0000313" key="2">
    <source>
        <dbReference type="EMBL" id="RKF79735.1"/>
    </source>
</evidence>
<feature type="compositionally biased region" description="Low complexity" evidence="1">
    <location>
        <begin position="45"/>
        <end position="64"/>
    </location>
</feature>
<evidence type="ECO:0000313" key="3">
    <source>
        <dbReference type="Proteomes" id="UP000283383"/>
    </source>
</evidence>
<reference evidence="2 3" key="1">
    <citation type="journal article" date="2018" name="BMC Genomics">
        <title>Comparative genome analyses reveal sequence features reflecting distinct modes of host-adaptation between dicot and monocot powdery mildew.</title>
        <authorList>
            <person name="Wu Y."/>
            <person name="Ma X."/>
            <person name="Pan Z."/>
            <person name="Kale S.D."/>
            <person name="Song Y."/>
            <person name="King H."/>
            <person name="Zhang Q."/>
            <person name="Presley C."/>
            <person name="Deng X."/>
            <person name="Wei C.I."/>
            <person name="Xiao S."/>
        </authorList>
    </citation>
    <scope>NUCLEOTIDE SEQUENCE [LARGE SCALE GENOMIC DNA]</scope>
    <source>
        <strain evidence="2">UMSG3</strain>
    </source>
</reference>
<gene>
    <name evidence="2" type="ORF">GcM3_052014b</name>
</gene>
<feature type="compositionally biased region" description="Polar residues" evidence="1">
    <location>
        <begin position="1"/>
        <end position="44"/>
    </location>
</feature>
<protein>
    <submittedName>
        <fullName evidence="2">Uncharacterized protein</fullName>
    </submittedName>
</protein>
<organism evidence="2 3">
    <name type="scientific">Golovinomyces cichoracearum</name>
    <dbReference type="NCBI Taxonomy" id="62708"/>
    <lineage>
        <taxon>Eukaryota</taxon>
        <taxon>Fungi</taxon>
        <taxon>Dikarya</taxon>
        <taxon>Ascomycota</taxon>
        <taxon>Pezizomycotina</taxon>
        <taxon>Leotiomycetes</taxon>
        <taxon>Erysiphales</taxon>
        <taxon>Erysiphaceae</taxon>
        <taxon>Golovinomyces</taxon>
    </lineage>
</organism>
<feature type="compositionally biased region" description="Polar residues" evidence="1">
    <location>
        <begin position="102"/>
        <end position="114"/>
    </location>
</feature>
<sequence>MPRSSSSAKNDSLLNETGGLSPNLNLPMSDNSQGLTTEQLLQHSNTNTNTNITNTNNNDTIPNIKYKGKKRQLNDDSSTESIDSGHLNKKIMVRKDNEESSNDSTIPNTESTEN</sequence>
<comment type="caution">
    <text evidence="2">The sequence shown here is derived from an EMBL/GenBank/DDBJ whole genome shotgun (WGS) entry which is preliminary data.</text>
</comment>